<dbReference type="SUPFAM" id="SSF55073">
    <property type="entry name" value="Nucleotide cyclase"/>
    <property type="match status" value="1"/>
</dbReference>
<dbReference type="InterPro" id="IPR000160">
    <property type="entry name" value="GGDEF_dom"/>
</dbReference>
<dbReference type="AlphaFoldDB" id="A0A839UT84"/>
<dbReference type="Proteomes" id="UP000559987">
    <property type="component" value="Unassembled WGS sequence"/>
</dbReference>
<keyword evidence="2" id="KW-0472">Membrane</keyword>
<dbReference type="SUPFAM" id="SSF141868">
    <property type="entry name" value="EAL domain-like"/>
    <property type="match status" value="1"/>
</dbReference>
<dbReference type="Pfam" id="PF00563">
    <property type="entry name" value="EAL"/>
    <property type="match status" value="1"/>
</dbReference>
<dbReference type="InterPro" id="IPR035919">
    <property type="entry name" value="EAL_sf"/>
</dbReference>
<proteinExistence type="predicted"/>
<dbReference type="NCBIfam" id="TIGR00254">
    <property type="entry name" value="GGDEF"/>
    <property type="match status" value="1"/>
</dbReference>
<feature type="domain" description="EAL" evidence="5">
    <location>
        <begin position="523"/>
        <end position="777"/>
    </location>
</feature>
<reference evidence="7 8" key="1">
    <citation type="submission" date="2020-08" db="EMBL/GenBank/DDBJ databases">
        <title>Genomic Encyclopedia of Type Strains, Phase III (KMG-III): the genomes of soil and plant-associated and newly described type strains.</title>
        <authorList>
            <person name="Whitman W."/>
        </authorList>
    </citation>
    <scope>NUCLEOTIDE SEQUENCE [LARGE SCALE GENOMIC DNA]</scope>
    <source>
        <strain evidence="7 8">CECT 8571</strain>
    </source>
</reference>
<dbReference type="PANTHER" id="PTHR44757:SF2">
    <property type="entry name" value="BIOFILM ARCHITECTURE MAINTENANCE PROTEIN MBAA"/>
    <property type="match status" value="1"/>
</dbReference>
<evidence type="ECO:0000256" key="2">
    <source>
        <dbReference type="SAM" id="Phobius"/>
    </source>
</evidence>
<evidence type="ECO:0000259" key="3">
    <source>
        <dbReference type="PROSITE" id="PS50112"/>
    </source>
</evidence>
<dbReference type="Pfam" id="PF13426">
    <property type="entry name" value="PAS_9"/>
    <property type="match status" value="1"/>
</dbReference>
<sequence>MATLALLGVTAIVFTVTVIQIQAGATAYLAGLSAWTRAQVEAVRHTNIYARTGDPQAFAQANRYYQVPVGDMVARLALEATPIDLDTARQGLLAGGNHPDDVDKMIRMFRLLKNAPYFRDAVDAWRQSDAPVIQLGVMQRKLRRAWQQEQVDMAVVSALHADLEQVNDQLATQAFRFRQKMSLASRALVTILSVASIVFFVVLGALASYIIYRMTAVIRNSEHKYRTTFEQAAMGIAQLNSEGCIVEANSALCTTLGYTREQLLMIPYRDLIFPEDRQVDLSQRKAVAEGTQDSVCFQLRLCCKNGSEIWAKITMSKFSNEESDTNRFICIVEDVSEQYRLSQELTYQARHDNLTGLLNRRTFEAYLKESLINARNENYVHCLCFIDLDQFKIINDTLGHFAGDQLLVQVTQQLAKSLRKRDLLARLGGDEFGLILDCCEPDAAVKIAEQLRHDLKELPFVWEGRSFTIGCSIGIVPILATSSDEADLLQAADSACHLAKEQGRNRVLLTYQGDEELTARKVQMEWLERINLAIKGDQLVLYAQQLVPQTDALGMRIEVLVRMRTEGGDLIPPGAFLPAAERFGVAHFIDRWVIEEVCRKFSESPAFMGSIDACHINISGTSFGEKDFTKFTLKTLNQYAIPAKKICFEITETAAISNLKLVHDYMGCLREQGSSFALDDFGAGLSSFAYLKQLPVEYLKIDGSFVKNMATDDADCAMVRAISDIGRALGKIMVAEFVEDQKSLDLLSEMGVEYAQGYHTHRPEPLVDVMSISNNERISSDTNG</sequence>
<dbReference type="Gene3D" id="3.30.70.270">
    <property type="match status" value="1"/>
</dbReference>
<keyword evidence="2" id="KW-0812">Transmembrane</keyword>
<dbReference type="InterPro" id="IPR000014">
    <property type="entry name" value="PAS"/>
</dbReference>
<dbReference type="PROSITE" id="PS50887">
    <property type="entry name" value="GGDEF"/>
    <property type="match status" value="1"/>
</dbReference>
<dbReference type="PROSITE" id="PS50883">
    <property type="entry name" value="EAL"/>
    <property type="match status" value="1"/>
</dbReference>
<dbReference type="SMART" id="SM00086">
    <property type="entry name" value="PAC"/>
    <property type="match status" value="1"/>
</dbReference>
<dbReference type="InterPro" id="IPR052155">
    <property type="entry name" value="Biofilm_reg_signaling"/>
</dbReference>
<dbReference type="PROSITE" id="PS50113">
    <property type="entry name" value="PAC"/>
    <property type="match status" value="1"/>
</dbReference>
<dbReference type="SUPFAM" id="SSF55785">
    <property type="entry name" value="PYP-like sensor domain (PAS domain)"/>
    <property type="match status" value="1"/>
</dbReference>
<dbReference type="InterPro" id="IPR043128">
    <property type="entry name" value="Rev_trsase/Diguanyl_cyclase"/>
</dbReference>
<dbReference type="CDD" id="cd00130">
    <property type="entry name" value="PAS"/>
    <property type="match status" value="1"/>
</dbReference>
<dbReference type="InterPro" id="IPR000700">
    <property type="entry name" value="PAS-assoc_C"/>
</dbReference>
<dbReference type="FunFam" id="3.30.70.270:FF:000001">
    <property type="entry name" value="Diguanylate cyclase domain protein"/>
    <property type="match status" value="1"/>
</dbReference>
<organism evidence="7 8">
    <name type="scientific">Simiduia aestuariiviva</name>
    <dbReference type="NCBI Taxonomy" id="1510459"/>
    <lineage>
        <taxon>Bacteria</taxon>
        <taxon>Pseudomonadati</taxon>
        <taxon>Pseudomonadota</taxon>
        <taxon>Gammaproteobacteria</taxon>
        <taxon>Cellvibrionales</taxon>
        <taxon>Cellvibrionaceae</taxon>
        <taxon>Simiduia</taxon>
    </lineage>
</organism>
<accession>A0A839UT84</accession>
<dbReference type="PROSITE" id="PS50112">
    <property type="entry name" value="PAS"/>
    <property type="match status" value="1"/>
</dbReference>
<dbReference type="CDD" id="cd01948">
    <property type="entry name" value="EAL"/>
    <property type="match status" value="1"/>
</dbReference>
<evidence type="ECO:0000259" key="5">
    <source>
        <dbReference type="PROSITE" id="PS50883"/>
    </source>
</evidence>
<dbReference type="SMART" id="SM00052">
    <property type="entry name" value="EAL"/>
    <property type="match status" value="1"/>
</dbReference>
<dbReference type="Pfam" id="PF00990">
    <property type="entry name" value="GGDEF"/>
    <property type="match status" value="1"/>
</dbReference>
<dbReference type="RefSeq" id="WP_183911411.1">
    <property type="nucleotide sequence ID" value="NZ_JACHXZ010000004.1"/>
</dbReference>
<evidence type="ECO:0000256" key="1">
    <source>
        <dbReference type="ARBA" id="ARBA00001946"/>
    </source>
</evidence>
<feature type="transmembrane region" description="Helical" evidence="2">
    <location>
        <begin position="187"/>
        <end position="212"/>
    </location>
</feature>
<name>A0A839UT84_9GAMM</name>
<dbReference type="NCBIfam" id="TIGR00229">
    <property type="entry name" value="sensory_box"/>
    <property type="match status" value="1"/>
</dbReference>
<evidence type="ECO:0000259" key="6">
    <source>
        <dbReference type="PROSITE" id="PS50887"/>
    </source>
</evidence>
<dbReference type="InterPro" id="IPR035965">
    <property type="entry name" value="PAS-like_dom_sf"/>
</dbReference>
<feature type="domain" description="GGDEF" evidence="6">
    <location>
        <begin position="379"/>
        <end position="512"/>
    </location>
</feature>
<dbReference type="CDD" id="cd01949">
    <property type="entry name" value="GGDEF"/>
    <property type="match status" value="1"/>
</dbReference>
<dbReference type="EMBL" id="JACHXZ010000004">
    <property type="protein sequence ID" value="MBB3169931.1"/>
    <property type="molecule type" value="Genomic_DNA"/>
</dbReference>
<dbReference type="InterPro" id="IPR001633">
    <property type="entry name" value="EAL_dom"/>
</dbReference>
<evidence type="ECO:0000313" key="7">
    <source>
        <dbReference type="EMBL" id="MBB3169931.1"/>
    </source>
</evidence>
<dbReference type="Gene3D" id="3.30.450.20">
    <property type="entry name" value="PAS domain"/>
    <property type="match status" value="1"/>
</dbReference>
<feature type="transmembrane region" description="Helical" evidence="2">
    <location>
        <begin position="6"/>
        <end position="30"/>
    </location>
</feature>
<dbReference type="GO" id="GO:0003824">
    <property type="term" value="F:catalytic activity"/>
    <property type="evidence" value="ECO:0007669"/>
    <property type="project" value="UniProtKB-ARBA"/>
</dbReference>
<dbReference type="SMART" id="SM00267">
    <property type="entry name" value="GGDEF"/>
    <property type="match status" value="1"/>
</dbReference>
<keyword evidence="8" id="KW-1185">Reference proteome</keyword>
<dbReference type="InterPro" id="IPR001610">
    <property type="entry name" value="PAC"/>
</dbReference>
<feature type="domain" description="PAC" evidence="4">
    <location>
        <begin position="295"/>
        <end position="347"/>
    </location>
</feature>
<gene>
    <name evidence="7" type="ORF">FHS30_003144</name>
</gene>
<evidence type="ECO:0000313" key="8">
    <source>
        <dbReference type="Proteomes" id="UP000559987"/>
    </source>
</evidence>
<dbReference type="InterPro" id="IPR029787">
    <property type="entry name" value="Nucleotide_cyclase"/>
</dbReference>
<dbReference type="PANTHER" id="PTHR44757">
    <property type="entry name" value="DIGUANYLATE CYCLASE DGCP"/>
    <property type="match status" value="1"/>
</dbReference>
<comment type="caution">
    <text evidence="7">The sequence shown here is derived from an EMBL/GenBank/DDBJ whole genome shotgun (WGS) entry which is preliminary data.</text>
</comment>
<keyword evidence="2" id="KW-1133">Transmembrane helix</keyword>
<dbReference type="SMART" id="SM00091">
    <property type="entry name" value="PAS"/>
    <property type="match status" value="1"/>
</dbReference>
<dbReference type="GO" id="GO:0006355">
    <property type="term" value="P:regulation of DNA-templated transcription"/>
    <property type="evidence" value="ECO:0007669"/>
    <property type="project" value="InterPro"/>
</dbReference>
<comment type="cofactor">
    <cofactor evidence="1">
        <name>Mg(2+)</name>
        <dbReference type="ChEBI" id="CHEBI:18420"/>
    </cofactor>
</comment>
<evidence type="ECO:0000259" key="4">
    <source>
        <dbReference type="PROSITE" id="PS50113"/>
    </source>
</evidence>
<protein>
    <submittedName>
        <fullName evidence="7">Diguanylate cyclase (GGDEF)-like protein/PAS domain S-box-containing protein</fullName>
    </submittedName>
</protein>
<feature type="domain" description="PAS" evidence="3">
    <location>
        <begin position="221"/>
        <end position="291"/>
    </location>
</feature>
<dbReference type="Gene3D" id="3.20.20.450">
    <property type="entry name" value="EAL domain"/>
    <property type="match status" value="1"/>
</dbReference>